<accession>A0AAV7HV71</accession>
<dbReference type="AlphaFoldDB" id="A0AAV7HV71"/>
<evidence type="ECO:0000313" key="1">
    <source>
        <dbReference type="EMBL" id="KAH0535073.1"/>
    </source>
</evidence>
<name>A0AAV7HV71_COTGL</name>
<keyword evidence="2" id="KW-1185">Reference proteome</keyword>
<comment type="caution">
    <text evidence="1">The sequence shown here is derived from an EMBL/GenBank/DDBJ whole genome shotgun (WGS) entry which is preliminary data.</text>
</comment>
<dbReference type="EMBL" id="JAHXZJ010002982">
    <property type="protein sequence ID" value="KAH0535073.1"/>
    <property type="molecule type" value="Genomic_DNA"/>
</dbReference>
<gene>
    <name evidence="1" type="ORF">KQX54_012961</name>
</gene>
<reference evidence="1 2" key="1">
    <citation type="journal article" date="2021" name="J. Hered.">
        <title>A chromosome-level genome assembly of the parasitoid wasp, Cotesia glomerata (Hymenoptera: Braconidae).</title>
        <authorList>
            <person name="Pinto B.J."/>
            <person name="Weis J.J."/>
            <person name="Gamble T."/>
            <person name="Ode P.J."/>
            <person name="Paul R."/>
            <person name="Zaspel J.M."/>
        </authorList>
    </citation>
    <scope>NUCLEOTIDE SEQUENCE [LARGE SCALE GENOMIC DNA]</scope>
    <source>
        <strain evidence="1">CgM1</strain>
    </source>
</reference>
<dbReference type="Proteomes" id="UP000826195">
    <property type="component" value="Unassembled WGS sequence"/>
</dbReference>
<evidence type="ECO:0000313" key="2">
    <source>
        <dbReference type="Proteomes" id="UP000826195"/>
    </source>
</evidence>
<sequence length="389" mass="45584">MQMSILVACSRFEPAFLTLIRQKFQESARTTVENLEYTDFREFEKLIRMIFGYHRSVNQYKADLENITMHGNEDMISYVNRVRALYREILYAEEFEKDGITDREKSKIEKDSPVGNYDGDRQEFFAKKVKPFKKKRIFRTARKRTVFKSNKIEHDNVPLLKYLDENSCNSNPLNDFNCLNGKLSSHAIVGKELGVLVCSCICMSEAHAVWPTHEKLGADISNNQVDELFILATTESNVIMPIRPRLVASEIEHTLKNDRVEFVISETIKTENLLYLSEDNRSENNYFQSLDSKFYSPLRIASEEDHQKNNRHKKLINTYNIIENISGYITSTCSTIIKYIYFIILVMKYIFDKTITLKKGLRFWLNILKFRKWKIKFVRSMSAVGETQV</sequence>
<proteinExistence type="predicted"/>
<protein>
    <submittedName>
        <fullName evidence="1">Uncharacterized protein</fullName>
    </submittedName>
</protein>
<organism evidence="1 2">
    <name type="scientific">Cotesia glomerata</name>
    <name type="common">Lepidopteran parasitic wasp</name>
    <name type="synonym">Apanteles glomeratus</name>
    <dbReference type="NCBI Taxonomy" id="32391"/>
    <lineage>
        <taxon>Eukaryota</taxon>
        <taxon>Metazoa</taxon>
        <taxon>Ecdysozoa</taxon>
        <taxon>Arthropoda</taxon>
        <taxon>Hexapoda</taxon>
        <taxon>Insecta</taxon>
        <taxon>Pterygota</taxon>
        <taxon>Neoptera</taxon>
        <taxon>Endopterygota</taxon>
        <taxon>Hymenoptera</taxon>
        <taxon>Apocrita</taxon>
        <taxon>Ichneumonoidea</taxon>
        <taxon>Braconidae</taxon>
        <taxon>Microgastrinae</taxon>
        <taxon>Cotesia</taxon>
    </lineage>
</organism>